<feature type="domain" description="Cell envelope-related transcriptional attenuator" evidence="4">
    <location>
        <begin position="128"/>
        <end position="285"/>
    </location>
</feature>
<reference evidence="6" key="1">
    <citation type="submission" date="2017-06" db="EMBL/GenBank/DDBJ databases">
        <title>Investigating the central metabolism of Clostridium thermosuccinogenes.</title>
        <authorList>
            <person name="Koendjbiharie J.G."/>
            <person name="Van Kranenburg R."/>
            <person name="Vriesendorp B."/>
        </authorList>
    </citation>
    <scope>NUCLEOTIDE SEQUENCE [LARGE SCALE GENOMIC DNA]</scope>
    <source>
        <strain evidence="6">DSM 5806</strain>
    </source>
</reference>
<dbReference type="InterPro" id="IPR004474">
    <property type="entry name" value="LytR_CpsA_psr"/>
</dbReference>
<organism evidence="5 6">
    <name type="scientific">Clostridium thermosuccinogenes</name>
    <dbReference type="NCBI Taxonomy" id="84032"/>
    <lineage>
        <taxon>Bacteria</taxon>
        <taxon>Bacillati</taxon>
        <taxon>Bacillota</taxon>
        <taxon>Clostridia</taxon>
        <taxon>Eubacteriales</taxon>
        <taxon>Clostridiaceae</taxon>
        <taxon>Clostridium</taxon>
    </lineage>
</organism>
<keyword evidence="3" id="KW-0812">Transmembrane</keyword>
<gene>
    <name evidence="5" type="ORF">CDQ84_04300</name>
</gene>
<dbReference type="Proteomes" id="UP000236151">
    <property type="component" value="Unassembled WGS sequence"/>
</dbReference>
<keyword evidence="3" id="KW-0472">Membrane</keyword>
<dbReference type="NCBIfam" id="TIGR00350">
    <property type="entry name" value="lytR_cpsA_psr"/>
    <property type="match status" value="1"/>
</dbReference>
<comment type="caution">
    <text evidence="5">The sequence shown here is derived from an EMBL/GenBank/DDBJ whole genome shotgun (WGS) entry which is preliminary data.</text>
</comment>
<evidence type="ECO:0000256" key="1">
    <source>
        <dbReference type="ARBA" id="ARBA00006068"/>
    </source>
</evidence>
<name>A0A2K2FQ19_9CLOT</name>
<keyword evidence="3" id="KW-1133">Transmembrane helix</keyword>
<dbReference type="Gene3D" id="3.40.630.190">
    <property type="entry name" value="LCP protein"/>
    <property type="match status" value="1"/>
</dbReference>
<protein>
    <recommendedName>
        <fullName evidence="4">Cell envelope-related transcriptional attenuator domain-containing protein</fullName>
    </recommendedName>
</protein>
<dbReference type="EMBL" id="NIOJ01000006">
    <property type="protein sequence ID" value="PNU00876.1"/>
    <property type="molecule type" value="Genomic_DNA"/>
</dbReference>
<keyword evidence="6" id="KW-1185">Reference proteome</keyword>
<evidence type="ECO:0000313" key="5">
    <source>
        <dbReference type="EMBL" id="PNU00876.1"/>
    </source>
</evidence>
<dbReference type="PANTHER" id="PTHR33392">
    <property type="entry name" value="POLYISOPRENYL-TEICHOIC ACID--PEPTIDOGLYCAN TEICHOIC ACID TRANSFERASE TAGU"/>
    <property type="match status" value="1"/>
</dbReference>
<dbReference type="Pfam" id="PF03816">
    <property type="entry name" value="LytR_cpsA_psr"/>
    <property type="match status" value="1"/>
</dbReference>
<evidence type="ECO:0000313" key="6">
    <source>
        <dbReference type="Proteomes" id="UP000236151"/>
    </source>
</evidence>
<evidence type="ECO:0000256" key="2">
    <source>
        <dbReference type="SAM" id="MobiDB-lite"/>
    </source>
</evidence>
<proteinExistence type="inferred from homology"/>
<comment type="similarity">
    <text evidence="1">Belongs to the LytR/CpsA/Psr (LCP) family.</text>
</comment>
<evidence type="ECO:0000259" key="4">
    <source>
        <dbReference type="Pfam" id="PF03816"/>
    </source>
</evidence>
<accession>A0A2K2FQ19</accession>
<feature type="region of interest" description="Disordered" evidence="2">
    <location>
        <begin position="75"/>
        <end position="99"/>
    </location>
</feature>
<feature type="transmembrane region" description="Helical" evidence="3">
    <location>
        <begin position="23"/>
        <end position="43"/>
    </location>
</feature>
<sequence length="359" mass="40545">MKVKNSLIFYTKSWEGMVLKKPVVILAVVGIVIVLTVGMYAFVRATLNYFHEEGIEAADIDGGYGNDIPQDYSDVDGISDGDNEGKDVSKHGSSGEEKPEYADPYLKMIKESKRINILCLGIAQYSLADVMIVASLDPESNSLDLISIPRDTYFYRPGFETAPEKKINASFYGKTLAERAQSSMNSVRDLLRIPVHHFVKIEYKGVEEIIDALGGVEVNIPFDMDYDDPLDDLHIHFKKGKRTLNGEEAVKFLRFRQNNDNTHSDGDIGRIKRQQDLIKTAMNKALGLQLFKLIDIAKEYIKTSMTADDMLAYAMELSQMDMDNVKTYVLPGEARYLNGASYYIHDEQVTKDLIMEIYK</sequence>
<feature type="compositionally biased region" description="Basic and acidic residues" evidence="2">
    <location>
        <begin position="83"/>
        <end position="99"/>
    </location>
</feature>
<dbReference type="KEGG" id="cthd:CDO33_19005"/>
<dbReference type="PANTHER" id="PTHR33392:SF6">
    <property type="entry name" value="POLYISOPRENYL-TEICHOIC ACID--PEPTIDOGLYCAN TEICHOIC ACID TRANSFERASE TAGU"/>
    <property type="match status" value="1"/>
</dbReference>
<dbReference type="InterPro" id="IPR050922">
    <property type="entry name" value="LytR/CpsA/Psr_CW_biosynth"/>
</dbReference>
<dbReference type="AlphaFoldDB" id="A0A2K2FQ19"/>
<evidence type="ECO:0000256" key="3">
    <source>
        <dbReference type="SAM" id="Phobius"/>
    </source>
</evidence>